<evidence type="ECO:0000313" key="3">
    <source>
        <dbReference type="EMBL" id="NEK19949.1"/>
    </source>
</evidence>
<evidence type="ECO:0000256" key="2">
    <source>
        <dbReference type="SAM" id="MobiDB-lite"/>
    </source>
</evidence>
<gene>
    <name evidence="3" type="ORF">GR257_34885</name>
</gene>
<dbReference type="InterPro" id="IPR011010">
    <property type="entry name" value="DNA_brk_join_enz"/>
</dbReference>
<feature type="region of interest" description="Disordered" evidence="2">
    <location>
        <begin position="469"/>
        <end position="524"/>
    </location>
</feature>
<dbReference type="GO" id="GO:0015074">
    <property type="term" value="P:DNA integration"/>
    <property type="evidence" value="ECO:0007669"/>
    <property type="project" value="InterPro"/>
</dbReference>
<dbReference type="Gene3D" id="1.10.443.10">
    <property type="entry name" value="Intergrase catalytic core"/>
    <property type="match status" value="1"/>
</dbReference>
<keyword evidence="1" id="KW-0233">DNA recombination</keyword>
<accession>A0A7K3VRY3</accession>
<dbReference type="SUPFAM" id="SSF56349">
    <property type="entry name" value="DNA breaking-rejoining enzymes"/>
    <property type="match status" value="1"/>
</dbReference>
<sequence>MGRKSDGIRPWHDKKIDKWHIIEPEPGAPKYRWSLGFGGEKTGEKRAFAEAKAYEDEKRAGGRLMMTRQSTSDVTVADLIAFYIDRRIENFVPDDDYPNELVRQEDVLGRLAVLLEFFEDLPLDSVSRVRCLDFGKFVHTREIARAKALHDRQYAIYEGKLAAFQKKAAAREKFVADLTGRGWNRVLRPLRSKPPEPLEPFNPASIPYRRSASRRYLEELSAAVTFAVTYEFIRHKIHIHLPPKYDPRKHQFTLADVRRIIRAAYRYKGMGWVNGKPVKDLPTRRHLARFAFLAITTGSRKDKIERVSFHNEGDRPWIDLYQVVDEVTGKLVWKGRYHRLGEEEVRHKTKQAPDFPIPEIVVKRLVRWRDEGIIYPCAYPYHRLGKEEPGNVKDGMRAIFEDTFGDNTESVIHTFRHSAATWLCAQKDLPLPSIAAYLGMSTETLVKTYAKHREEDLLKIAEAISDPTRKSQGVHAVKLRETKPQQGKNGRQKSTDIGRMGANGRRQESTGVDKSAAKSTLDAA</sequence>
<dbReference type="GO" id="GO:0006310">
    <property type="term" value="P:DNA recombination"/>
    <property type="evidence" value="ECO:0007669"/>
    <property type="project" value="UniProtKB-KW"/>
</dbReference>
<dbReference type="InterPro" id="IPR013762">
    <property type="entry name" value="Integrase-like_cat_sf"/>
</dbReference>
<proteinExistence type="predicted"/>
<evidence type="ECO:0008006" key="5">
    <source>
        <dbReference type="Google" id="ProtNLM"/>
    </source>
</evidence>
<dbReference type="RefSeq" id="WP_164050109.1">
    <property type="nucleotide sequence ID" value="NZ_WUFV01000034.1"/>
</dbReference>
<dbReference type="EMBL" id="WUFV01000034">
    <property type="protein sequence ID" value="NEK19949.1"/>
    <property type="molecule type" value="Genomic_DNA"/>
</dbReference>
<evidence type="ECO:0000313" key="4">
    <source>
        <dbReference type="Proteomes" id="UP000471705"/>
    </source>
</evidence>
<evidence type="ECO:0000256" key="1">
    <source>
        <dbReference type="ARBA" id="ARBA00023172"/>
    </source>
</evidence>
<organism evidence="3 4">
    <name type="scientific">Rhizobium leguminosarum</name>
    <dbReference type="NCBI Taxonomy" id="384"/>
    <lineage>
        <taxon>Bacteria</taxon>
        <taxon>Pseudomonadati</taxon>
        <taxon>Pseudomonadota</taxon>
        <taxon>Alphaproteobacteria</taxon>
        <taxon>Hyphomicrobiales</taxon>
        <taxon>Rhizobiaceae</taxon>
        <taxon>Rhizobium/Agrobacterium group</taxon>
        <taxon>Rhizobium</taxon>
    </lineage>
</organism>
<reference evidence="3 4" key="1">
    <citation type="submission" date="2019-12" db="EMBL/GenBank/DDBJ databases">
        <title>Rhizobium genotypes associated with high levels of biological nitrogen fixation by grain legumes in a temperate-maritime cropping system.</title>
        <authorList>
            <person name="Maluk M."/>
            <person name="Francesc Ferrando Molina F."/>
            <person name="Lopez Del Egido L."/>
            <person name="Lafos M."/>
            <person name="Langarica-Fuentes A."/>
            <person name="Gebre Yohannes G."/>
            <person name="Young M.W."/>
            <person name="Martin P."/>
            <person name="Gantlett R."/>
            <person name="Kenicer G."/>
            <person name="Hawes C."/>
            <person name="Begg G.S."/>
            <person name="Quilliam R.S."/>
            <person name="Squire G.R."/>
            <person name="Poole P.S."/>
            <person name="Young P.W."/>
            <person name="Iannetta P.M."/>
            <person name="James E.K."/>
        </authorList>
    </citation>
    <scope>NUCLEOTIDE SEQUENCE [LARGE SCALE GENOMIC DNA]</scope>
    <source>
        <strain evidence="3 4">JHI54</strain>
    </source>
</reference>
<dbReference type="AlphaFoldDB" id="A0A7K3VRY3"/>
<dbReference type="GO" id="GO:0003677">
    <property type="term" value="F:DNA binding"/>
    <property type="evidence" value="ECO:0007669"/>
    <property type="project" value="InterPro"/>
</dbReference>
<name>A0A7K3VRY3_RHILE</name>
<protein>
    <recommendedName>
        <fullName evidence="5">Tyrosine-type recombinase/integrase</fullName>
    </recommendedName>
</protein>
<dbReference type="Proteomes" id="UP000471705">
    <property type="component" value="Unassembled WGS sequence"/>
</dbReference>
<comment type="caution">
    <text evidence="3">The sequence shown here is derived from an EMBL/GenBank/DDBJ whole genome shotgun (WGS) entry which is preliminary data.</text>
</comment>